<dbReference type="Gene3D" id="3.40.50.1980">
    <property type="entry name" value="Nitrogenase molybdenum iron protein domain"/>
    <property type="match status" value="2"/>
</dbReference>
<evidence type="ECO:0000313" key="6">
    <source>
        <dbReference type="EMBL" id="UQZ86125.1"/>
    </source>
</evidence>
<evidence type="ECO:0000256" key="1">
    <source>
        <dbReference type="ARBA" id="ARBA00023015"/>
    </source>
</evidence>
<keyword evidence="2" id="KW-0238">DNA-binding</keyword>
<feature type="domain" description="Fe/B12 periplasmic-binding" evidence="5">
    <location>
        <begin position="286"/>
        <end position="547"/>
    </location>
</feature>
<dbReference type="InterPro" id="IPR018060">
    <property type="entry name" value="HTH_AraC"/>
</dbReference>
<dbReference type="PROSITE" id="PS01124">
    <property type="entry name" value="HTH_ARAC_FAMILY_2"/>
    <property type="match status" value="1"/>
</dbReference>
<evidence type="ECO:0000256" key="2">
    <source>
        <dbReference type="ARBA" id="ARBA00023125"/>
    </source>
</evidence>
<keyword evidence="1" id="KW-0805">Transcription regulation</keyword>
<dbReference type="Pfam" id="PF01497">
    <property type="entry name" value="Peripla_BP_2"/>
    <property type="match status" value="1"/>
</dbReference>
<dbReference type="PANTHER" id="PTHR43280:SF2">
    <property type="entry name" value="HTH-TYPE TRANSCRIPTIONAL REGULATOR EXSA"/>
    <property type="match status" value="1"/>
</dbReference>
<dbReference type="SMART" id="SM00342">
    <property type="entry name" value="HTH_ARAC"/>
    <property type="match status" value="1"/>
</dbReference>
<reference evidence="6" key="1">
    <citation type="submission" date="2018-02" db="EMBL/GenBank/DDBJ databases">
        <authorList>
            <person name="Kim S.-K."/>
            <person name="Jung H.-I."/>
            <person name="Lee S.-W."/>
        </authorList>
    </citation>
    <scope>NUCLEOTIDE SEQUENCE</scope>
    <source>
        <strain evidence="6">SK3146</strain>
    </source>
</reference>
<keyword evidence="3" id="KW-0804">Transcription</keyword>
<evidence type="ECO:0000259" key="5">
    <source>
        <dbReference type="PROSITE" id="PS50983"/>
    </source>
</evidence>
<dbReference type="InterPro" id="IPR018062">
    <property type="entry name" value="HTH_AraC-typ_CS"/>
</dbReference>
<dbReference type="RefSeq" id="WP_249861690.1">
    <property type="nucleotide sequence ID" value="NZ_CP027059.1"/>
</dbReference>
<protein>
    <submittedName>
        <fullName evidence="6">HTH-type transcriptional activator Btr</fullName>
    </submittedName>
</protein>
<keyword evidence="7" id="KW-1185">Reference proteome</keyword>
<dbReference type="PROSITE" id="PS00041">
    <property type="entry name" value="HTH_ARAC_FAMILY_1"/>
    <property type="match status" value="1"/>
</dbReference>
<sequence length="547" mass="62208">MITYSEFQGEAGPPTLDETAFRLRGAELLKGEGCLVEQRLLNSYTLIVVSGGEGLLKLNEDEGLLRPNTAYTANPGDTIGIMSEAAEGVRLFVLSFDVFREERLPDAGTAYFQGGAAPLYPEQGSAQVPVTAPIVTLCDTVYGHWQSGDPLERFRSQSAFQELLYLLMKHSLYGSDRGARSGLELSKRYMDAHFHEKISVEQLAGMTGLSPKYYIDLFKKTYDIGVTDYLTLLRMNRAKQLMSQADHRLKDLAQQIGYSDEYYFSRKFKQETGVSPTVYMNSRRRKIAAYQIPITGQLLALKMIPYAAPLHPKWTGYYYKMYGSEIPVHLSAYRFNQDWEANIEKLRLQPPDLILSPDTVGGQERELLERLGEVYFVPSKATWREQLLWTAQTLREEGEAAAWLQSYEKKVKEVRERLEREIGDESCLILSFNERTVNVYNSRSVREVLYGDLQLRPACDPGAAQPVQPVTVERLAELDAQRLFVMIRQEPVSLAGWQALRQSPAWRDLRAVRTHKVSIVPSSPWREYSASAHYRIIGDMLELVARK</sequence>
<accession>A0ABY4RWB6</accession>
<evidence type="ECO:0000256" key="3">
    <source>
        <dbReference type="ARBA" id="ARBA00023163"/>
    </source>
</evidence>
<dbReference type="PANTHER" id="PTHR43280">
    <property type="entry name" value="ARAC-FAMILY TRANSCRIPTIONAL REGULATOR"/>
    <property type="match status" value="1"/>
</dbReference>
<dbReference type="PROSITE" id="PS50983">
    <property type="entry name" value="FE_B12_PBP"/>
    <property type="match status" value="1"/>
</dbReference>
<dbReference type="Proteomes" id="UP001057134">
    <property type="component" value="Chromosome"/>
</dbReference>
<evidence type="ECO:0000259" key="4">
    <source>
        <dbReference type="PROSITE" id="PS01124"/>
    </source>
</evidence>
<dbReference type="SUPFAM" id="SSF46689">
    <property type="entry name" value="Homeodomain-like"/>
    <property type="match status" value="2"/>
</dbReference>
<organism evidence="6 7">
    <name type="scientific">Paenibacillus konkukensis</name>
    <dbReference type="NCBI Taxonomy" id="2020716"/>
    <lineage>
        <taxon>Bacteria</taxon>
        <taxon>Bacillati</taxon>
        <taxon>Bacillota</taxon>
        <taxon>Bacilli</taxon>
        <taxon>Bacillales</taxon>
        <taxon>Paenibacillaceae</taxon>
        <taxon>Paenibacillus</taxon>
    </lineage>
</organism>
<proteinExistence type="predicted"/>
<evidence type="ECO:0000313" key="7">
    <source>
        <dbReference type="Proteomes" id="UP001057134"/>
    </source>
</evidence>
<dbReference type="EMBL" id="CP027059">
    <property type="protein sequence ID" value="UQZ86125.1"/>
    <property type="molecule type" value="Genomic_DNA"/>
</dbReference>
<dbReference type="InterPro" id="IPR037923">
    <property type="entry name" value="HTH-like"/>
</dbReference>
<dbReference type="InterPro" id="IPR002491">
    <property type="entry name" value="ABC_transptr_periplasmic_BD"/>
</dbReference>
<name>A0ABY4RWB6_9BACL</name>
<dbReference type="Gene3D" id="1.10.10.60">
    <property type="entry name" value="Homeodomain-like"/>
    <property type="match status" value="2"/>
</dbReference>
<gene>
    <name evidence="6" type="primary">btr_23</name>
    <name evidence="6" type="ORF">SK3146_05417</name>
</gene>
<dbReference type="SUPFAM" id="SSF53807">
    <property type="entry name" value="Helical backbone' metal receptor"/>
    <property type="match status" value="1"/>
</dbReference>
<dbReference type="Pfam" id="PF12833">
    <property type="entry name" value="HTH_18"/>
    <property type="match status" value="1"/>
</dbReference>
<reference evidence="6" key="2">
    <citation type="journal article" date="2021" name="J Anim Sci Technol">
        <title>Complete genome sequence of Paenibacillus konkukensis sp. nov. SK3146 as a potential probiotic strain.</title>
        <authorList>
            <person name="Jung H.I."/>
            <person name="Park S."/>
            <person name="Niu K.M."/>
            <person name="Lee S.W."/>
            <person name="Kothari D."/>
            <person name="Yi K.J."/>
            <person name="Kim S.K."/>
        </authorList>
    </citation>
    <scope>NUCLEOTIDE SEQUENCE</scope>
    <source>
        <strain evidence="6">SK3146</strain>
    </source>
</reference>
<dbReference type="InterPro" id="IPR009057">
    <property type="entry name" value="Homeodomain-like_sf"/>
</dbReference>
<dbReference type="SUPFAM" id="SSF51215">
    <property type="entry name" value="Regulatory protein AraC"/>
    <property type="match status" value="1"/>
</dbReference>
<feature type="domain" description="HTH araC/xylS-type" evidence="4">
    <location>
        <begin position="184"/>
        <end position="282"/>
    </location>
</feature>